<dbReference type="InterPro" id="IPR008664">
    <property type="entry name" value="LISCH7"/>
</dbReference>
<dbReference type="InterPro" id="IPR007110">
    <property type="entry name" value="Ig-like_dom"/>
</dbReference>
<evidence type="ECO:0000256" key="1">
    <source>
        <dbReference type="ARBA" id="ARBA00004435"/>
    </source>
</evidence>
<comment type="subcellular location">
    <subcellularLocation>
        <location evidence="1">Cell junction</location>
        <location evidence="1">Tight junction</location>
    </subcellularLocation>
    <subcellularLocation>
        <location evidence="10">Endomembrane system</location>
        <topology evidence="10">Single-pass type I membrane protein</topology>
    </subcellularLocation>
</comment>
<evidence type="ECO:0000256" key="10">
    <source>
        <dbReference type="ARBA" id="ARBA00046288"/>
    </source>
</evidence>
<feature type="transmembrane region" description="Helical" evidence="12">
    <location>
        <begin position="201"/>
        <end position="223"/>
    </location>
</feature>
<dbReference type="GO" id="GO:0012505">
    <property type="term" value="C:endomembrane system"/>
    <property type="evidence" value="ECO:0007669"/>
    <property type="project" value="UniProtKB-SubCell"/>
</dbReference>
<sequence>MGEGTQSKVRVPEQTSHLSGLIELCDIWVEIPERFLRESMERPSLRAALLFCCLFHTEVLAVQVSVPQTERSTTLFASIILRCDYSTSVSPQEVLVTWRYKSFCMDPVLQYYSAAYQAGLSMGQDPANDCPDRQRTIRTVIQKRGTSEPILGPEYRERKITIQNKAALVITEVMWWDNGVYFCSIDAAGDTSGDSDKEIKLIVYNWLTVLLIILGGLLLIILLCVCCCQCCPQKCCCYVRCPCCPNTCCCPEKVVMQHRMMRDAKRALAPWMHGQPIYAPIGSNGSSQANPLLYSGSFSEHSSKHNIPMAPMYQPLQPGPPMVGLHGVQANGSVHGSVHGNNQMLDFLEYQMRGMDVGAPVLHHPTQYVPNYLQALPPQQVIQPQPVQNVQPMQSLTQAVPFSPGPPSMLSALDELGVHGVERRVIQLPPIVGRAPGLTSNKGSRENHGAPRLSSQSSGSSNRTGHNRDDSRYPGSSRREIRHSYSDESDRNDRRSGRGSREHRGDRGRQRSHPRVRSKAELIKELQFATPHQDRSYSPTPRNDFWSSEEEDHGHKGMSRSRDGAWPEKPPSYSTIEIQPGHSKRTSEHNSDKSSRSAVSVVV</sequence>
<dbReference type="GO" id="GO:0005886">
    <property type="term" value="C:plasma membrane"/>
    <property type="evidence" value="ECO:0007669"/>
    <property type="project" value="TreeGrafter"/>
</dbReference>
<dbReference type="InterPro" id="IPR013783">
    <property type="entry name" value="Ig-like_fold"/>
</dbReference>
<dbReference type="Gene3D" id="2.60.40.10">
    <property type="entry name" value="Immunoglobulins"/>
    <property type="match status" value="1"/>
</dbReference>
<feature type="domain" description="Ig-like" evidence="13">
    <location>
        <begin position="43"/>
        <end position="200"/>
    </location>
</feature>
<dbReference type="GO" id="GO:0070506">
    <property type="term" value="F:high-density lipoprotein particle receptor activity"/>
    <property type="evidence" value="ECO:0007669"/>
    <property type="project" value="TreeGrafter"/>
</dbReference>
<evidence type="ECO:0000256" key="2">
    <source>
        <dbReference type="ARBA" id="ARBA00009491"/>
    </source>
</evidence>
<evidence type="ECO:0000256" key="7">
    <source>
        <dbReference type="ARBA" id="ARBA00023136"/>
    </source>
</evidence>
<keyword evidence="8" id="KW-1015">Disulfide bond</keyword>
<dbReference type="PROSITE" id="PS50835">
    <property type="entry name" value="IG_LIKE"/>
    <property type="match status" value="1"/>
</dbReference>
<dbReference type="EMBL" id="JAAGNN010000007">
    <property type="protein sequence ID" value="KAF4087368.1"/>
    <property type="molecule type" value="Genomic_DNA"/>
</dbReference>
<reference evidence="14 15" key="1">
    <citation type="submission" date="2020-02" db="EMBL/GenBank/DDBJ databases">
        <title>A chromosome-scale genome assembly of the black bullhead catfish (Ameiurus melas).</title>
        <authorList>
            <person name="Wen M."/>
            <person name="Zham M."/>
            <person name="Cabau C."/>
            <person name="Klopp C."/>
            <person name="Donnadieu C."/>
            <person name="Roques C."/>
            <person name="Bouchez O."/>
            <person name="Lampietro C."/>
            <person name="Jouanno E."/>
            <person name="Herpin A."/>
            <person name="Louis A."/>
            <person name="Berthelot C."/>
            <person name="Parey E."/>
            <person name="Roest-Crollius H."/>
            <person name="Braasch I."/>
            <person name="Postlethwait J."/>
            <person name="Robinson-Rechavi M."/>
            <person name="Echchiki A."/>
            <person name="Begum T."/>
            <person name="Montfort J."/>
            <person name="Schartl M."/>
            <person name="Bobe J."/>
            <person name="Guiguen Y."/>
        </authorList>
    </citation>
    <scope>NUCLEOTIDE SEQUENCE [LARGE SCALE GENOMIC DNA]</scope>
    <source>
        <strain evidence="14">M_S1</strain>
        <tissue evidence="14">Blood</tissue>
    </source>
</reference>
<dbReference type="Proteomes" id="UP000593565">
    <property type="component" value="Unassembled WGS sequence"/>
</dbReference>
<evidence type="ECO:0000259" key="13">
    <source>
        <dbReference type="PROSITE" id="PS50835"/>
    </source>
</evidence>
<keyword evidence="7 12" id="KW-0472">Membrane</keyword>
<dbReference type="GO" id="GO:0005923">
    <property type="term" value="C:bicellular tight junction"/>
    <property type="evidence" value="ECO:0007669"/>
    <property type="project" value="UniProtKB-SubCell"/>
</dbReference>
<dbReference type="Pfam" id="PF05624">
    <property type="entry name" value="LSR"/>
    <property type="match status" value="1"/>
</dbReference>
<accession>A0A7J6B114</accession>
<proteinExistence type="inferred from homology"/>
<organism evidence="14 15">
    <name type="scientific">Ameiurus melas</name>
    <name type="common">Black bullhead</name>
    <name type="synonym">Silurus melas</name>
    <dbReference type="NCBI Taxonomy" id="219545"/>
    <lineage>
        <taxon>Eukaryota</taxon>
        <taxon>Metazoa</taxon>
        <taxon>Chordata</taxon>
        <taxon>Craniata</taxon>
        <taxon>Vertebrata</taxon>
        <taxon>Euteleostomi</taxon>
        <taxon>Actinopterygii</taxon>
        <taxon>Neopterygii</taxon>
        <taxon>Teleostei</taxon>
        <taxon>Ostariophysi</taxon>
        <taxon>Siluriformes</taxon>
        <taxon>Ictaluridae</taxon>
        <taxon>Ameiurus</taxon>
    </lineage>
</organism>
<dbReference type="PANTHER" id="PTHR15923">
    <property type="entry name" value="TRANSMEMBRANE AND IMMUNOGLOBULIN DOMAIN-CONTAINING PROTEIN"/>
    <property type="match status" value="1"/>
</dbReference>
<protein>
    <recommendedName>
        <fullName evidence="13">Ig-like domain-containing protein</fullName>
    </recommendedName>
</protein>
<keyword evidence="4 12" id="KW-0812">Transmembrane</keyword>
<evidence type="ECO:0000256" key="5">
    <source>
        <dbReference type="ARBA" id="ARBA00022949"/>
    </source>
</evidence>
<dbReference type="InterPro" id="IPR051874">
    <property type="entry name" value="Ig-like_domain-LISCH7"/>
</dbReference>
<evidence type="ECO:0000256" key="9">
    <source>
        <dbReference type="ARBA" id="ARBA00023319"/>
    </source>
</evidence>
<gene>
    <name evidence="14" type="ORF">AMELA_G00094890</name>
</gene>
<keyword evidence="9" id="KW-0393">Immunoglobulin domain</keyword>
<name>A0A7J6B114_AMEME</name>
<evidence type="ECO:0000313" key="15">
    <source>
        <dbReference type="Proteomes" id="UP000593565"/>
    </source>
</evidence>
<feature type="compositionally biased region" description="Basic and acidic residues" evidence="11">
    <location>
        <begin position="552"/>
        <end position="566"/>
    </location>
</feature>
<evidence type="ECO:0000256" key="8">
    <source>
        <dbReference type="ARBA" id="ARBA00023157"/>
    </source>
</evidence>
<keyword evidence="15" id="KW-1185">Reference proteome</keyword>
<dbReference type="SUPFAM" id="SSF48726">
    <property type="entry name" value="Immunoglobulin"/>
    <property type="match status" value="1"/>
</dbReference>
<evidence type="ECO:0000256" key="3">
    <source>
        <dbReference type="ARBA" id="ARBA00022427"/>
    </source>
</evidence>
<keyword evidence="3" id="KW-0796">Tight junction</keyword>
<dbReference type="InterPro" id="IPR036179">
    <property type="entry name" value="Ig-like_dom_sf"/>
</dbReference>
<keyword evidence="5" id="KW-0965">Cell junction</keyword>
<dbReference type="AlphaFoldDB" id="A0A7J6B114"/>
<evidence type="ECO:0000313" key="14">
    <source>
        <dbReference type="EMBL" id="KAF4087368.1"/>
    </source>
</evidence>
<dbReference type="PANTHER" id="PTHR15923:SF6">
    <property type="entry name" value="IMMUNOGLOBULIN-LIKE DOMAIN CONTAINING RECEPTOR 1B PRECURSOR"/>
    <property type="match status" value="1"/>
</dbReference>
<evidence type="ECO:0000256" key="4">
    <source>
        <dbReference type="ARBA" id="ARBA00022692"/>
    </source>
</evidence>
<evidence type="ECO:0000256" key="12">
    <source>
        <dbReference type="SAM" id="Phobius"/>
    </source>
</evidence>
<evidence type="ECO:0000256" key="11">
    <source>
        <dbReference type="SAM" id="MobiDB-lite"/>
    </source>
</evidence>
<feature type="region of interest" description="Disordered" evidence="11">
    <location>
        <begin position="432"/>
        <end position="603"/>
    </location>
</feature>
<feature type="compositionally biased region" description="Basic and acidic residues" evidence="11">
    <location>
        <begin position="585"/>
        <end position="595"/>
    </location>
</feature>
<evidence type="ECO:0000256" key="6">
    <source>
        <dbReference type="ARBA" id="ARBA00022989"/>
    </source>
</evidence>
<comment type="caution">
    <text evidence="14">The sequence shown here is derived from an EMBL/GenBank/DDBJ whole genome shotgun (WGS) entry which is preliminary data.</text>
</comment>
<keyword evidence="6 12" id="KW-1133">Transmembrane helix</keyword>
<comment type="similarity">
    <text evidence="2">Belongs to the immunoglobulin superfamily. LISCH7 family.</text>
</comment>
<feature type="compositionally biased region" description="Basic and acidic residues" evidence="11">
    <location>
        <begin position="466"/>
        <end position="509"/>
    </location>
</feature>